<dbReference type="OrthoDB" id="2885146at2759"/>
<dbReference type="EMBL" id="KZ293719">
    <property type="protein sequence ID" value="PBK82270.1"/>
    <property type="molecule type" value="Genomic_DNA"/>
</dbReference>
<proteinExistence type="predicted"/>
<reference evidence="2" key="1">
    <citation type="journal article" date="2017" name="Nat. Ecol. Evol.">
        <title>Genome expansion and lineage-specific genetic innovations in the forest pathogenic fungi Armillaria.</title>
        <authorList>
            <person name="Sipos G."/>
            <person name="Prasanna A.N."/>
            <person name="Walter M.C."/>
            <person name="O'Connor E."/>
            <person name="Balint B."/>
            <person name="Krizsan K."/>
            <person name="Kiss B."/>
            <person name="Hess J."/>
            <person name="Varga T."/>
            <person name="Slot J."/>
            <person name="Riley R."/>
            <person name="Boka B."/>
            <person name="Rigling D."/>
            <person name="Barry K."/>
            <person name="Lee J."/>
            <person name="Mihaltcheva S."/>
            <person name="LaButti K."/>
            <person name="Lipzen A."/>
            <person name="Waldron R."/>
            <person name="Moloney N.M."/>
            <person name="Sperisen C."/>
            <person name="Kredics L."/>
            <person name="Vagvoelgyi C."/>
            <person name="Patrignani A."/>
            <person name="Fitzpatrick D."/>
            <person name="Nagy I."/>
            <person name="Doyle S."/>
            <person name="Anderson J.B."/>
            <person name="Grigoriev I.V."/>
            <person name="Gueldener U."/>
            <person name="Muensterkoetter M."/>
            <person name="Nagy L.G."/>
        </authorList>
    </citation>
    <scope>NUCLEOTIDE SEQUENCE [LARGE SCALE GENOMIC DNA]</scope>
    <source>
        <strain evidence="2">Ar21-2</strain>
    </source>
</reference>
<organism evidence="1 2">
    <name type="scientific">Armillaria gallica</name>
    <name type="common">Bulbous honey fungus</name>
    <name type="synonym">Armillaria bulbosa</name>
    <dbReference type="NCBI Taxonomy" id="47427"/>
    <lineage>
        <taxon>Eukaryota</taxon>
        <taxon>Fungi</taxon>
        <taxon>Dikarya</taxon>
        <taxon>Basidiomycota</taxon>
        <taxon>Agaricomycotina</taxon>
        <taxon>Agaricomycetes</taxon>
        <taxon>Agaricomycetidae</taxon>
        <taxon>Agaricales</taxon>
        <taxon>Marasmiineae</taxon>
        <taxon>Physalacriaceae</taxon>
        <taxon>Armillaria</taxon>
    </lineage>
</organism>
<evidence type="ECO:0000313" key="2">
    <source>
        <dbReference type="Proteomes" id="UP000217790"/>
    </source>
</evidence>
<protein>
    <recommendedName>
        <fullName evidence="3">F-box domain-containing protein</fullName>
    </recommendedName>
</protein>
<name>A0A2H3CK69_ARMGA</name>
<dbReference type="Proteomes" id="UP000217790">
    <property type="component" value="Unassembled WGS sequence"/>
</dbReference>
<dbReference type="AlphaFoldDB" id="A0A2H3CK69"/>
<evidence type="ECO:0000313" key="1">
    <source>
        <dbReference type="EMBL" id="PBK82270.1"/>
    </source>
</evidence>
<sequence>MDPSSRLPLELLQKVFQHYLSDRKTPVHSFDHSDGLWIIGQINSTWRRATLSNAPFWSAIHATFAYPPDPATDSSDRNAIRLSTQTDLAAILNGEEIDDSQYNGVRSMVLTNGVIQCLTCILSRSRDIPLSVCVRFPIQIPRNTIPPTWRTFFSLLTAESSRVQCLELVVPTLIWDDLAVVLPSRFQILQKLHATIESGSEFAPFISCCPTLADLAIRSLHRSSVSRINDATRVDQSSIPMPHLHRLELVYASSFLDSVHAQNLKSLTLISNSVEAFMSHAPPLADFLHRSKCALTNFDLSWRGSVDDRLIILSRIPTLESFTCRSDLNAVFYERMTLPSTILPRLRAFSLQIRESITRLANLGRGPRPVADATSVIDMVESRMSGGVLQSVDVRYIMVDYLSEGSKRRLSNLNATPSVVVEIEQFSGDLVQSRIRRYIDAIGAR</sequence>
<dbReference type="InParanoid" id="A0A2H3CK69"/>
<accession>A0A2H3CK69</accession>
<evidence type="ECO:0008006" key="3">
    <source>
        <dbReference type="Google" id="ProtNLM"/>
    </source>
</evidence>
<gene>
    <name evidence="1" type="ORF">ARMGADRAFT_1171016</name>
</gene>
<keyword evidence="2" id="KW-1185">Reference proteome</keyword>